<reference evidence="1 2" key="1">
    <citation type="submission" date="2020-03" db="EMBL/GenBank/DDBJ databases">
        <title>Genomic Encyclopedia of Type Strains, Phase IV (KMG-IV): sequencing the most valuable type-strain genomes for metagenomic binning, comparative biology and taxonomic classification.</title>
        <authorList>
            <person name="Goeker M."/>
        </authorList>
    </citation>
    <scope>NUCLEOTIDE SEQUENCE [LARGE SCALE GENOMIC DNA]</scope>
    <source>
        <strain evidence="1 2">DSM 4736</strain>
    </source>
</reference>
<dbReference type="PROSITE" id="PS51257">
    <property type="entry name" value="PROKAR_LIPOPROTEIN"/>
    <property type="match status" value="1"/>
</dbReference>
<evidence type="ECO:0008006" key="3">
    <source>
        <dbReference type="Google" id="ProtNLM"/>
    </source>
</evidence>
<gene>
    <name evidence="1" type="ORF">GGQ87_000495</name>
</gene>
<sequence>MRRHLISLVLAVSTAACLAGREKIVDVGGGQGLCRYELARLPAPMALFDLNARVGGSTCFTGTDTLLFLPSQGAPCVAPEGVEAGKAIPIGRAGADTELRRCFASARSEPQAGTGSITYTGLVADVDLIQFGLDTNALAAADGLPITRIVLSGARVCVETNQPSVVDHRIRAADIINFEYIQASRSAGHCSP</sequence>
<evidence type="ECO:0000313" key="1">
    <source>
        <dbReference type="EMBL" id="NJC40237.1"/>
    </source>
</evidence>
<organism evidence="1 2">
    <name type="scientific">Brevundimonas alba</name>
    <dbReference type="NCBI Taxonomy" id="74314"/>
    <lineage>
        <taxon>Bacteria</taxon>
        <taxon>Pseudomonadati</taxon>
        <taxon>Pseudomonadota</taxon>
        <taxon>Alphaproteobacteria</taxon>
        <taxon>Caulobacterales</taxon>
        <taxon>Caulobacteraceae</taxon>
        <taxon>Brevundimonas</taxon>
    </lineage>
</organism>
<evidence type="ECO:0000313" key="2">
    <source>
        <dbReference type="Proteomes" id="UP000587415"/>
    </source>
</evidence>
<comment type="caution">
    <text evidence="1">The sequence shown here is derived from an EMBL/GenBank/DDBJ whole genome shotgun (WGS) entry which is preliminary data.</text>
</comment>
<dbReference type="EMBL" id="JAATJM010000001">
    <property type="protein sequence ID" value="NJC40237.1"/>
    <property type="molecule type" value="Genomic_DNA"/>
</dbReference>
<accession>A0A7X6BME1</accession>
<dbReference type="AlphaFoldDB" id="A0A7X6BME1"/>
<dbReference type="Proteomes" id="UP000587415">
    <property type="component" value="Unassembled WGS sequence"/>
</dbReference>
<keyword evidence="2" id="KW-1185">Reference proteome</keyword>
<dbReference type="RefSeq" id="WP_168045136.1">
    <property type="nucleotide sequence ID" value="NZ_JAATJM010000001.1"/>
</dbReference>
<name>A0A7X6BME1_9CAUL</name>
<protein>
    <recommendedName>
        <fullName evidence="3">Lipoprotein</fullName>
    </recommendedName>
</protein>
<proteinExistence type="predicted"/>